<gene>
    <name evidence="2" type="ORF">Fmac_031806</name>
</gene>
<dbReference type="PANTHER" id="PTHR36801">
    <property type="entry name" value="OS06G0150200 PROTEIN"/>
    <property type="match status" value="1"/>
</dbReference>
<organism evidence="2 3">
    <name type="scientific">Flemingia macrophylla</name>
    <dbReference type="NCBI Taxonomy" id="520843"/>
    <lineage>
        <taxon>Eukaryota</taxon>
        <taxon>Viridiplantae</taxon>
        <taxon>Streptophyta</taxon>
        <taxon>Embryophyta</taxon>
        <taxon>Tracheophyta</taxon>
        <taxon>Spermatophyta</taxon>
        <taxon>Magnoliopsida</taxon>
        <taxon>eudicotyledons</taxon>
        <taxon>Gunneridae</taxon>
        <taxon>Pentapetalae</taxon>
        <taxon>rosids</taxon>
        <taxon>fabids</taxon>
        <taxon>Fabales</taxon>
        <taxon>Fabaceae</taxon>
        <taxon>Papilionoideae</taxon>
        <taxon>50 kb inversion clade</taxon>
        <taxon>NPAAA clade</taxon>
        <taxon>indigoferoid/millettioid clade</taxon>
        <taxon>Phaseoleae</taxon>
        <taxon>Flemingia</taxon>
    </lineage>
</organism>
<feature type="compositionally biased region" description="Basic and acidic residues" evidence="1">
    <location>
        <begin position="1"/>
        <end position="18"/>
    </location>
</feature>
<dbReference type="PANTHER" id="PTHR36801:SF3">
    <property type="entry name" value="OS06G0150300 PROTEIN"/>
    <property type="match status" value="1"/>
</dbReference>
<feature type="region of interest" description="Disordered" evidence="1">
    <location>
        <begin position="1"/>
        <end position="28"/>
    </location>
</feature>
<evidence type="ECO:0000313" key="3">
    <source>
        <dbReference type="Proteomes" id="UP001603857"/>
    </source>
</evidence>
<dbReference type="AlphaFoldDB" id="A0ABD1L4G1"/>
<comment type="caution">
    <text evidence="2">The sequence shown here is derived from an EMBL/GenBank/DDBJ whole genome shotgun (WGS) entry which is preliminary data.</text>
</comment>
<reference evidence="2 3" key="1">
    <citation type="submission" date="2024-08" db="EMBL/GenBank/DDBJ databases">
        <title>Insights into the chromosomal genome structure of Flemingia macrophylla.</title>
        <authorList>
            <person name="Ding Y."/>
            <person name="Zhao Y."/>
            <person name="Bi W."/>
            <person name="Wu M."/>
            <person name="Zhao G."/>
            <person name="Gong Y."/>
            <person name="Li W."/>
            <person name="Zhang P."/>
        </authorList>
    </citation>
    <scope>NUCLEOTIDE SEQUENCE [LARGE SCALE GENOMIC DNA]</scope>
    <source>
        <strain evidence="2">DYQJB</strain>
        <tissue evidence="2">Leaf</tissue>
    </source>
</reference>
<evidence type="ECO:0000256" key="1">
    <source>
        <dbReference type="SAM" id="MobiDB-lite"/>
    </source>
</evidence>
<proteinExistence type="predicted"/>
<accession>A0ABD1L4G1</accession>
<sequence length="96" mass="10922">MAKNWDHHKGKLKTDESMWMKTKGKTPKDDSVWMKTIILGGKCVPNEDEDVVIYEGKGKKISAYHPRKSSSVSFSTQCSSITRDNEDIISICEEEK</sequence>
<dbReference type="EMBL" id="JBGMDY010000011">
    <property type="protein sequence ID" value="KAL2317930.1"/>
    <property type="molecule type" value="Genomic_DNA"/>
</dbReference>
<name>A0ABD1L4G1_9FABA</name>
<evidence type="ECO:0000313" key="2">
    <source>
        <dbReference type="EMBL" id="KAL2317930.1"/>
    </source>
</evidence>
<dbReference type="Proteomes" id="UP001603857">
    <property type="component" value="Unassembled WGS sequence"/>
</dbReference>
<keyword evidence="3" id="KW-1185">Reference proteome</keyword>
<protein>
    <submittedName>
        <fullName evidence="2">Uncharacterized protein</fullName>
    </submittedName>
</protein>